<feature type="transmembrane region" description="Helical" evidence="1">
    <location>
        <begin position="302"/>
        <end position="323"/>
    </location>
</feature>
<feature type="transmembrane region" description="Helical" evidence="1">
    <location>
        <begin position="344"/>
        <end position="361"/>
    </location>
</feature>
<dbReference type="EMBL" id="JBHTLU010000019">
    <property type="protein sequence ID" value="MFD1221908.1"/>
    <property type="molecule type" value="Genomic_DNA"/>
</dbReference>
<feature type="chain" id="PRO_5046440226" evidence="2">
    <location>
        <begin position="26"/>
        <end position="362"/>
    </location>
</feature>
<evidence type="ECO:0000313" key="3">
    <source>
        <dbReference type="EMBL" id="MFD1221908.1"/>
    </source>
</evidence>
<evidence type="ECO:0000313" key="4">
    <source>
        <dbReference type="Proteomes" id="UP001597180"/>
    </source>
</evidence>
<accession>A0ABW3UMB0</accession>
<dbReference type="Proteomes" id="UP001597180">
    <property type="component" value="Unassembled WGS sequence"/>
</dbReference>
<name>A0ABW3UMB0_9BACL</name>
<keyword evidence="1" id="KW-0472">Membrane</keyword>
<keyword evidence="2" id="KW-0732">Signal</keyword>
<sequence length="362" mass="39929">MGRRFIASMVGFAIVLCLSCLSVQAHNYNNGYSYVTMKENTIDYELLLPFPMLLQYDTNGDQSLEDAELEAHKEAISVYVLEHLVLFNNEQRMEAEVVSVQTAVQKQTEDTVVSIALAFHSPMSIGNVTIRYKLFIHDLDAGHQNYIQLYKEGHELAGHWVVEKDSEAVRYMPDGNAKFHPGQLGTYMAYGAQHTIRSLFAWLILLCIAASGRSVKETFASVSTASLYSLIGLTAADKLASKVPAAWLHDAVLIGLGVMMVYWWTKASKSSGRAVSALLGLVWGTGSSGLIGQLQLDHSFRMISLLLYASGGWLAWLGILYVLHIGSRQLAGPLLATGWNRGIGWFRKPALILVFVAAWLGL</sequence>
<comment type="caution">
    <text evidence="3">The sequence shown here is derived from an EMBL/GenBank/DDBJ whole genome shotgun (WGS) entry which is preliminary data.</text>
</comment>
<keyword evidence="4" id="KW-1185">Reference proteome</keyword>
<organism evidence="3 4">
    <name type="scientific">Paenibacillus vulneris</name>
    <dbReference type="NCBI Taxonomy" id="1133364"/>
    <lineage>
        <taxon>Bacteria</taxon>
        <taxon>Bacillati</taxon>
        <taxon>Bacillota</taxon>
        <taxon>Bacilli</taxon>
        <taxon>Bacillales</taxon>
        <taxon>Paenibacillaceae</taxon>
        <taxon>Paenibacillus</taxon>
    </lineage>
</organism>
<feature type="transmembrane region" description="Helical" evidence="1">
    <location>
        <begin position="277"/>
        <end position="296"/>
    </location>
</feature>
<proteinExistence type="predicted"/>
<feature type="signal peptide" evidence="2">
    <location>
        <begin position="1"/>
        <end position="25"/>
    </location>
</feature>
<protein>
    <submittedName>
        <fullName evidence="3">Uncharacterized protein</fullName>
    </submittedName>
</protein>
<evidence type="ECO:0000256" key="1">
    <source>
        <dbReference type="SAM" id="Phobius"/>
    </source>
</evidence>
<keyword evidence="1" id="KW-0812">Transmembrane</keyword>
<feature type="transmembrane region" description="Helical" evidence="1">
    <location>
        <begin position="246"/>
        <end position="265"/>
    </location>
</feature>
<reference evidence="4" key="1">
    <citation type="journal article" date="2019" name="Int. J. Syst. Evol. Microbiol.">
        <title>The Global Catalogue of Microorganisms (GCM) 10K type strain sequencing project: providing services to taxonomists for standard genome sequencing and annotation.</title>
        <authorList>
            <consortium name="The Broad Institute Genomics Platform"/>
            <consortium name="The Broad Institute Genome Sequencing Center for Infectious Disease"/>
            <person name="Wu L."/>
            <person name="Ma J."/>
        </authorList>
    </citation>
    <scope>NUCLEOTIDE SEQUENCE [LARGE SCALE GENOMIC DNA]</scope>
    <source>
        <strain evidence="4">CCUG 53270</strain>
    </source>
</reference>
<keyword evidence="1" id="KW-1133">Transmembrane helix</keyword>
<dbReference type="RefSeq" id="WP_345586166.1">
    <property type="nucleotide sequence ID" value="NZ_BAABJG010000003.1"/>
</dbReference>
<gene>
    <name evidence="3" type="ORF">ACFQ4B_17450</name>
</gene>
<evidence type="ECO:0000256" key="2">
    <source>
        <dbReference type="SAM" id="SignalP"/>
    </source>
</evidence>